<reference evidence="3" key="1">
    <citation type="journal article" date="2023" name="Mol. Phylogenet. Evol.">
        <title>Genome-scale phylogeny and comparative genomics of the fungal order Sordariales.</title>
        <authorList>
            <person name="Hensen N."/>
            <person name="Bonometti L."/>
            <person name="Westerberg I."/>
            <person name="Brannstrom I.O."/>
            <person name="Guillou S."/>
            <person name="Cros-Aarteil S."/>
            <person name="Calhoun S."/>
            <person name="Haridas S."/>
            <person name="Kuo A."/>
            <person name="Mondo S."/>
            <person name="Pangilinan J."/>
            <person name="Riley R."/>
            <person name="LaButti K."/>
            <person name="Andreopoulos B."/>
            <person name="Lipzen A."/>
            <person name="Chen C."/>
            <person name="Yan M."/>
            <person name="Daum C."/>
            <person name="Ng V."/>
            <person name="Clum A."/>
            <person name="Steindorff A."/>
            <person name="Ohm R.A."/>
            <person name="Martin F."/>
            <person name="Silar P."/>
            <person name="Natvig D.O."/>
            <person name="Lalanne C."/>
            <person name="Gautier V."/>
            <person name="Ament-Velasquez S.L."/>
            <person name="Kruys A."/>
            <person name="Hutchinson M.I."/>
            <person name="Powell A.J."/>
            <person name="Barry K."/>
            <person name="Miller A.N."/>
            <person name="Grigoriev I.V."/>
            <person name="Debuchy R."/>
            <person name="Gladieux P."/>
            <person name="Hiltunen Thoren M."/>
            <person name="Johannesson H."/>
        </authorList>
    </citation>
    <scope>NUCLEOTIDE SEQUENCE</scope>
    <source>
        <strain evidence="3">CBS 314.62</strain>
    </source>
</reference>
<feature type="region of interest" description="Disordered" evidence="1">
    <location>
        <begin position="70"/>
        <end position="160"/>
    </location>
</feature>
<feature type="compositionally biased region" description="Basic residues" evidence="1">
    <location>
        <begin position="92"/>
        <end position="115"/>
    </location>
</feature>
<dbReference type="AlphaFoldDB" id="A0AAE1CDA5"/>
<evidence type="ECO:0000313" key="4">
    <source>
        <dbReference type="Proteomes" id="UP001270362"/>
    </source>
</evidence>
<dbReference type="Proteomes" id="UP001270362">
    <property type="component" value="Unassembled WGS sequence"/>
</dbReference>
<dbReference type="EMBL" id="JAULSO010000002">
    <property type="protein sequence ID" value="KAK3689389.1"/>
    <property type="molecule type" value="Genomic_DNA"/>
</dbReference>
<protein>
    <submittedName>
        <fullName evidence="3">Uncharacterized protein</fullName>
    </submittedName>
</protein>
<evidence type="ECO:0000256" key="2">
    <source>
        <dbReference type="SAM" id="Phobius"/>
    </source>
</evidence>
<evidence type="ECO:0000313" key="3">
    <source>
        <dbReference type="EMBL" id="KAK3689389.1"/>
    </source>
</evidence>
<keyword evidence="2" id="KW-0812">Transmembrane</keyword>
<sequence>MAPTKTLPAVADLVVRQTTATVTVAATTDTTTTNSSGGSSVGGGEIAGIVIGTIVGILLIWWIVKRLSSPDKARAEPARSDRQGWYDDDRSRSRHSRSRSGHRHQHHHHSRRRSSASRPVVIEEKTAYAPRRPSATYVQHSDGRVTRSRSRSAGRYDMTY</sequence>
<accession>A0AAE1CDA5</accession>
<proteinExistence type="predicted"/>
<name>A0AAE1CDA5_9PEZI</name>
<organism evidence="3 4">
    <name type="scientific">Podospora appendiculata</name>
    <dbReference type="NCBI Taxonomy" id="314037"/>
    <lineage>
        <taxon>Eukaryota</taxon>
        <taxon>Fungi</taxon>
        <taxon>Dikarya</taxon>
        <taxon>Ascomycota</taxon>
        <taxon>Pezizomycotina</taxon>
        <taxon>Sordariomycetes</taxon>
        <taxon>Sordariomycetidae</taxon>
        <taxon>Sordariales</taxon>
        <taxon>Podosporaceae</taxon>
        <taxon>Podospora</taxon>
    </lineage>
</organism>
<feature type="compositionally biased region" description="Basic and acidic residues" evidence="1">
    <location>
        <begin position="70"/>
        <end position="91"/>
    </location>
</feature>
<keyword evidence="2" id="KW-1133">Transmembrane helix</keyword>
<comment type="caution">
    <text evidence="3">The sequence shown here is derived from an EMBL/GenBank/DDBJ whole genome shotgun (WGS) entry which is preliminary data.</text>
</comment>
<reference evidence="3" key="2">
    <citation type="submission" date="2023-06" db="EMBL/GenBank/DDBJ databases">
        <authorList>
            <consortium name="Lawrence Berkeley National Laboratory"/>
            <person name="Haridas S."/>
            <person name="Hensen N."/>
            <person name="Bonometti L."/>
            <person name="Westerberg I."/>
            <person name="Brannstrom I.O."/>
            <person name="Guillou S."/>
            <person name="Cros-Aarteil S."/>
            <person name="Calhoun S."/>
            <person name="Kuo A."/>
            <person name="Mondo S."/>
            <person name="Pangilinan J."/>
            <person name="Riley R."/>
            <person name="Labutti K."/>
            <person name="Andreopoulos B."/>
            <person name="Lipzen A."/>
            <person name="Chen C."/>
            <person name="Yanf M."/>
            <person name="Daum C."/>
            <person name="Ng V."/>
            <person name="Clum A."/>
            <person name="Steindorff A."/>
            <person name="Ohm R."/>
            <person name="Martin F."/>
            <person name="Silar P."/>
            <person name="Natvig D."/>
            <person name="Lalanne C."/>
            <person name="Gautier V."/>
            <person name="Ament-Velasquez S.L."/>
            <person name="Kruys A."/>
            <person name="Hutchinson M.I."/>
            <person name="Powell A.J."/>
            <person name="Barry K."/>
            <person name="Miller A.N."/>
            <person name="Grigoriev I.V."/>
            <person name="Debuchy R."/>
            <person name="Gladieux P."/>
            <person name="Thoren M.H."/>
            <person name="Johannesson H."/>
        </authorList>
    </citation>
    <scope>NUCLEOTIDE SEQUENCE</scope>
    <source>
        <strain evidence="3">CBS 314.62</strain>
    </source>
</reference>
<evidence type="ECO:0000256" key="1">
    <source>
        <dbReference type="SAM" id="MobiDB-lite"/>
    </source>
</evidence>
<keyword evidence="2" id="KW-0472">Membrane</keyword>
<gene>
    <name evidence="3" type="ORF">B0T22DRAFT_171416</name>
</gene>
<feature type="transmembrane region" description="Helical" evidence="2">
    <location>
        <begin position="46"/>
        <end position="64"/>
    </location>
</feature>
<keyword evidence="4" id="KW-1185">Reference proteome</keyword>